<protein>
    <submittedName>
        <fullName evidence="1">17386_t:CDS:1</fullName>
    </submittedName>
</protein>
<feature type="non-terminal residue" evidence="1">
    <location>
        <position position="177"/>
    </location>
</feature>
<evidence type="ECO:0000313" key="1">
    <source>
        <dbReference type="EMBL" id="CAG8815772.1"/>
    </source>
</evidence>
<evidence type="ECO:0000313" key="2">
    <source>
        <dbReference type="Proteomes" id="UP000789920"/>
    </source>
</evidence>
<gene>
    <name evidence="1" type="ORF">RPERSI_LOCUS24306</name>
</gene>
<accession>A0ACA9RXR0</accession>
<comment type="caution">
    <text evidence="1">The sequence shown here is derived from an EMBL/GenBank/DDBJ whole genome shotgun (WGS) entry which is preliminary data.</text>
</comment>
<sequence>MVFFKQPSKYWTFDTIAVHYYDNNVSRIFDRIKKDLEQRAIMEDCDAQKAKELLNSDWKAPVKTHVAIYQIRNEAAASTFADGAESMTKVRKAILSDVDAIASGSVTISKNYEKNGGVFMSDSTPAYNNETGISDYGEKDTNLVRKWCSDGDATPTKRTKLNDDLSINSDFNLGSIE</sequence>
<dbReference type="Proteomes" id="UP000789920">
    <property type="component" value="Unassembled WGS sequence"/>
</dbReference>
<reference evidence="1" key="1">
    <citation type="submission" date="2021-06" db="EMBL/GenBank/DDBJ databases">
        <authorList>
            <person name="Kallberg Y."/>
            <person name="Tangrot J."/>
            <person name="Rosling A."/>
        </authorList>
    </citation>
    <scope>NUCLEOTIDE SEQUENCE</scope>
    <source>
        <strain evidence="1">MA461A</strain>
    </source>
</reference>
<dbReference type="EMBL" id="CAJVQC010077682">
    <property type="protein sequence ID" value="CAG8815772.1"/>
    <property type="molecule type" value="Genomic_DNA"/>
</dbReference>
<organism evidence="1 2">
    <name type="scientific">Racocetra persica</name>
    <dbReference type="NCBI Taxonomy" id="160502"/>
    <lineage>
        <taxon>Eukaryota</taxon>
        <taxon>Fungi</taxon>
        <taxon>Fungi incertae sedis</taxon>
        <taxon>Mucoromycota</taxon>
        <taxon>Glomeromycotina</taxon>
        <taxon>Glomeromycetes</taxon>
        <taxon>Diversisporales</taxon>
        <taxon>Gigasporaceae</taxon>
        <taxon>Racocetra</taxon>
    </lineage>
</organism>
<keyword evidence="2" id="KW-1185">Reference proteome</keyword>
<name>A0ACA9RXR0_9GLOM</name>
<proteinExistence type="predicted"/>